<comment type="subcellular location">
    <subcellularLocation>
        <location evidence="1">Nucleus</location>
        <location evidence="1">Nuclear pore complex</location>
    </subcellularLocation>
</comment>
<dbReference type="InterPro" id="IPR037700">
    <property type="entry name" value="NUP88/NUP82"/>
</dbReference>
<evidence type="ECO:0000256" key="4">
    <source>
        <dbReference type="ARBA" id="ARBA00022927"/>
    </source>
</evidence>
<evidence type="ECO:0000256" key="7">
    <source>
        <dbReference type="ARBA" id="ARBA00023242"/>
    </source>
</evidence>
<dbReference type="Proteomes" id="UP000030762">
    <property type="component" value="Unassembled WGS sequence"/>
</dbReference>
<keyword evidence="6" id="KW-0906">Nuclear pore complex</keyword>
<gene>
    <name evidence="8" type="ORF">SDRG_07264</name>
</gene>
<dbReference type="GO" id="GO:0006606">
    <property type="term" value="P:protein import into nucleus"/>
    <property type="evidence" value="ECO:0007669"/>
    <property type="project" value="TreeGrafter"/>
</dbReference>
<keyword evidence="4" id="KW-0653">Protein transport</keyword>
<keyword evidence="7" id="KW-0539">Nucleus</keyword>
<keyword evidence="9" id="KW-1185">Reference proteome</keyword>
<protein>
    <recommendedName>
        <fullName evidence="10">Nucleoporin Nup88</fullName>
    </recommendedName>
</protein>
<evidence type="ECO:0000256" key="6">
    <source>
        <dbReference type="ARBA" id="ARBA00023132"/>
    </source>
</evidence>
<dbReference type="InParanoid" id="T0QAY3"/>
<dbReference type="RefSeq" id="XP_008611308.1">
    <property type="nucleotide sequence ID" value="XM_008613086.1"/>
</dbReference>
<proteinExistence type="predicted"/>
<sequence>MWSTGGKTKAAAPTSMAPPLFSMSKGPATKAAPAPAASVAKEAKAAAPASGGLKSVLGLASSIAPAVLANVLPEIHVNLMCAHEATGSIVVLGAKGRLCYVNMQHAAPILHDLTTTPAMALTLATATGLSFNPSGTRILVEASASNATPGSDLYTFELPFGARNAPSTGERVLVKFKDGTSRAVTLSKKQGVDTLQRAMDALTCDERANVKTVCQDVFDIDLQRVSLPPNVRSRHALWHPLSDAHVAILTTIEDLRLVDVQDDTTDQVHALESAPTTSSAVHSTAIAFGPSTGWEAFTVYILRSNGDVYALNPFVPSMKAAVATSLLVFLKQKTEALLATASSQEAIVVLKAQRHWLDELWPTAAPRPAVSKFSAPLHDEEDEPRPAPLVPTTRISTTSGLRPHTWPLQLQGPFTRAGSSWPKPSDAAARSLRAVPYPLTDNNIGQHPVLAVAYSSGHVEIVLLAKEARPLWQSSHVSPPPPSPLYVVECLDLGTDANGGKAELTAKAHLPYFVYVVHSTSVHVIHAHWMREPLTGPVTSAVRRVFSVSPNALASSHAIGASVLHTVELGHLIVVQLVSGAFEIVNVSAAVVPSVAATKLRSPPTPTASLVPLRDLVDATQSKRPSTTTAHVAGATPLSHATMATVQFTLDHVRQLNDEVAYLQELQLLASNRLSLHKEMATKQASSMAALQKHIAALEASTIALSDRVKHVQATQMRLNARAAAALQAIRDNQIVVTKAEIKYKEDLVEMQTQVRRLTPQVVQMNMDAEKLLRTAKPTTSTAPRSFSDEKERMVHDVLTAETQLIADAKAILNDLSDKVEKIKLSVA</sequence>
<dbReference type="eggNOG" id="KOG4460">
    <property type="taxonomic scope" value="Eukaryota"/>
</dbReference>
<evidence type="ECO:0000313" key="9">
    <source>
        <dbReference type="Proteomes" id="UP000030762"/>
    </source>
</evidence>
<dbReference type="GO" id="GO:0006406">
    <property type="term" value="P:mRNA export from nucleus"/>
    <property type="evidence" value="ECO:0007669"/>
    <property type="project" value="TreeGrafter"/>
</dbReference>
<dbReference type="GO" id="GO:0000056">
    <property type="term" value="P:ribosomal small subunit export from nucleus"/>
    <property type="evidence" value="ECO:0007669"/>
    <property type="project" value="InterPro"/>
</dbReference>
<accession>T0QAY3</accession>
<dbReference type="GO" id="GO:0017056">
    <property type="term" value="F:structural constituent of nuclear pore"/>
    <property type="evidence" value="ECO:0007669"/>
    <property type="project" value="InterPro"/>
</dbReference>
<dbReference type="PANTHER" id="PTHR13257:SF0">
    <property type="entry name" value="NUCLEAR PORE COMPLEX PROTEIN NUP88"/>
    <property type="match status" value="1"/>
</dbReference>
<evidence type="ECO:0000313" key="8">
    <source>
        <dbReference type="EMBL" id="EQC35024.1"/>
    </source>
</evidence>
<dbReference type="VEuPathDB" id="FungiDB:SDRG_07264"/>
<keyword evidence="2" id="KW-0813">Transport</keyword>
<dbReference type="GO" id="GO:0005643">
    <property type="term" value="C:nuclear pore"/>
    <property type="evidence" value="ECO:0007669"/>
    <property type="project" value="UniProtKB-SubCell"/>
</dbReference>
<evidence type="ECO:0008006" key="10">
    <source>
        <dbReference type="Google" id="ProtNLM"/>
    </source>
</evidence>
<evidence type="ECO:0000256" key="5">
    <source>
        <dbReference type="ARBA" id="ARBA00023010"/>
    </source>
</evidence>
<dbReference type="OMA" id="VFILFTD"/>
<evidence type="ECO:0000256" key="2">
    <source>
        <dbReference type="ARBA" id="ARBA00022448"/>
    </source>
</evidence>
<evidence type="ECO:0000256" key="1">
    <source>
        <dbReference type="ARBA" id="ARBA00004567"/>
    </source>
</evidence>
<dbReference type="AlphaFoldDB" id="T0QAY3"/>
<keyword evidence="3" id="KW-0509">mRNA transport</keyword>
<keyword evidence="5" id="KW-0811">Translocation</keyword>
<dbReference type="PANTHER" id="PTHR13257">
    <property type="entry name" value="NUCLEOPORIN NUP84-RELATED"/>
    <property type="match status" value="1"/>
</dbReference>
<name>T0QAY3_SAPDV</name>
<evidence type="ECO:0000256" key="3">
    <source>
        <dbReference type="ARBA" id="ARBA00022816"/>
    </source>
</evidence>
<organism evidence="8 9">
    <name type="scientific">Saprolegnia diclina (strain VS20)</name>
    <dbReference type="NCBI Taxonomy" id="1156394"/>
    <lineage>
        <taxon>Eukaryota</taxon>
        <taxon>Sar</taxon>
        <taxon>Stramenopiles</taxon>
        <taxon>Oomycota</taxon>
        <taxon>Saprolegniomycetes</taxon>
        <taxon>Saprolegniales</taxon>
        <taxon>Saprolegniaceae</taxon>
        <taxon>Saprolegnia</taxon>
    </lineage>
</organism>
<dbReference type="GO" id="GO:0000055">
    <property type="term" value="P:ribosomal large subunit export from nucleus"/>
    <property type="evidence" value="ECO:0007669"/>
    <property type="project" value="InterPro"/>
</dbReference>
<reference evidence="8 9" key="1">
    <citation type="submission" date="2012-04" db="EMBL/GenBank/DDBJ databases">
        <title>The Genome Sequence of Saprolegnia declina VS20.</title>
        <authorList>
            <consortium name="The Broad Institute Genome Sequencing Platform"/>
            <person name="Russ C."/>
            <person name="Nusbaum C."/>
            <person name="Tyler B."/>
            <person name="van West P."/>
            <person name="Dieguez-Uribeondo J."/>
            <person name="de Bruijn I."/>
            <person name="Tripathy S."/>
            <person name="Jiang R."/>
            <person name="Young S.K."/>
            <person name="Zeng Q."/>
            <person name="Gargeya S."/>
            <person name="Fitzgerald M."/>
            <person name="Haas B."/>
            <person name="Abouelleil A."/>
            <person name="Alvarado L."/>
            <person name="Arachchi H.M."/>
            <person name="Berlin A."/>
            <person name="Chapman S.B."/>
            <person name="Goldberg J."/>
            <person name="Griggs A."/>
            <person name="Gujja S."/>
            <person name="Hansen M."/>
            <person name="Howarth C."/>
            <person name="Imamovic A."/>
            <person name="Larimer J."/>
            <person name="McCowen C."/>
            <person name="Montmayeur A."/>
            <person name="Murphy C."/>
            <person name="Neiman D."/>
            <person name="Pearson M."/>
            <person name="Priest M."/>
            <person name="Roberts A."/>
            <person name="Saif S."/>
            <person name="Shea T."/>
            <person name="Sisk P."/>
            <person name="Sykes S."/>
            <person name="Wortman J."/>
            <person name="Nusbaum C."/>
            <person name="Birren B."/>
        </authorList>
    </citation>
    <scope>NUCLEOTIDE SEQUENCE [LARGE SCALE GENOMIC DNA]</scope>
    <source>
        <strain evidence="8 9">VS20</strain>
    </source>
</reference>
<dbReference type="STRING" id="1156394.T0QAY3"/>
<dbReference type="EMBL" id="JH767152">
    <property type="protein sequence ID" value="EQC35024.1"/>
    <property type="molecule type" value="Genomic_DNA"/>
</dbReference>
<dbReference type="OrthoDB" id="341482at2759"/>
<dbReference type="GeneID" id="19947991"/>